<evidence type="ECO:0000256" key="1">
    <source>
        <dbReference type="ARBA" id="ARBA00004167"/>
    </source>
</evidence>
<evidence type="ECO:0000256" key="5">
    <source>
        <dbReference type="ARBA" id="ARBA00023136"/>
    </source>
</evidence>
<evidence type="ECO:0000256" key="3">
    <source>
        <dbReference type="ARBA" id="ARBA00022692"/>
    </source>
</evidence>
<feature type="region of interest" description="Disordered" evidence="6">
    <location>
        <begin position="89"/>
        <end position="192"/>
    </location>
</feature>
<gene>
    <name evidence="8" type="ORF">RQX22_15670</name>
</gene>
<comment type="caution">
    <text evidence="8">The sequence shown here is derived from an EMBL/GenBank/DDBJ whole genome shotgun (WGS) entry which is preliminary data.</text>
</comment>
<comment type="similarity">
    <text evidence="2">Belongs to the TrbI/VirB10 family.</text>
</comment>
<organism evidence="8 9">
    <name type="scientific">Sphingosinicella rhizophila</name>
    <dbReference type="NCBI Taxonomy" id="3050082"/>
    <lineage>
        <taxon>Bacteria</taxon>
        <taxon>Pseudomonadati</taxon>
        <taxon>Pseudomonadota</taxon>
        <taxon>Alphaproteobacteria</taxon>
        <taxon>Sphingomonadales</taxon>
        <taxon>Sphingosinicellaceae</taxon>
        <taxon>Sphingosinicella</taxon>
    </lineage>
</organism>
<dbReference type="Pfam" id="PF03743">
    <property type="entry name" value="TrbI"/>
    <property type="match status" value="1"/>
</dbReference>
<keyword evidence="3 7" id="KW-0812">Transmembrane</keyword>
<evidence type="ECO:0000256" key="7">
    <source>
        <dbReference type="SAM" id="Phobius"/>
    </source>
</evidence>
<evidence type="ECO:0000313" key="8">
    <source>
        <dbReference type="EMBL" id="MDT9600397.1"/>
    </source>
</evidence>
<dbReference type="InterPro" id="IPR042217">
    <property type="entry name" value="T4SS_VirB10/TrbI"/>
</dbReference>
<dbReference type="EMBL" id="JAVUPU010000009">
    <property type="protein sequence ID" value="MDT9600397.1"/>
    <property type="molecule type" value="Genomic_DNA"/>
</dbReference>
<evidence type="ECO:0000313" key="9">
    <source>
        <dbReference type="Proteomes" id="UP001259572"/>
    </source>
</evidence>
<dbReference type="InterPro" id="IPR005498">
    <property type="entry name" value="T4SS_VirB10/TraB/TrbI"/>
</dbReference>
<proteinExistence type="inferred from homology"/>
<dbReference type="CDD" id="cd16429">
    <property type="entry name" value="VirB10"/>
    <property type="match status" value="1"/>
</dbReference>
<keyword evidence="5 7" id="KW-0472">Membrane</keyword>
<name>A0ABU3QAH0_9SPHN</name>
<dbReference type="Gene3D" id="2.40.128.260">
    <property type="entry name" value="Type IV secretion system, VirB10/TraB/TrbI"/>
    <property type="match status" value="1"/>
</dbReference>
<feature type="transmembrane region" description="Helical" evidence="7">
    <location>
        <begin position="41"/>
        <end position="61"/>
    </location>
</feature>
<evidence type="ECO:0000256" key="4">
    <source>
        <dbReference type="ARBA" id="ARBA00022989"/>
    </source>
</evidence>
<feature type="compositionally biased region" description="Pro residues" evidence="6">
    <location>
        <begin position="173"/>
        <end position="182"/>
    </location>
</feature>
<accession>A0ABU3QAH0</accession>
<keyword evidence="9" id="KW-1185">Reference proteome</keyword>
<protein>
    <submittedName>
        <fullName evidence="8">TrbI/VirB10 family protein</fullName>
    </submittedName>
</protein>
<sequence>MTDARTPQPDLDETDLSEREIADELRLRPTLPPVMRLSRKVLIGLGAAASIGIGGVMMVALQGREEATEQSDLYNTDRVAQADGLGALPRDYSALPRDVPQLGPPLPGDMGRPMLSAQQRGEQVPPHPGAPGAPAAPPVDPAAQRASQEREAARTSALFSTTQTGGGSEAAGPPSPPPPAPAAPEASQLAGGRGEAFLSREADRRTMSADRVRAPVSRYVLQAGSIIPAALVTGLRSDLPGQVTAQVTSPVYDSPTGRHLLVPQGSRLIGQYDAEVGLGQERVLLVWNRLIFPDGRSIVLERQPGADAEGYAGLQDRVNHHWGRLLRAGLLSTLLGVGAELGSGSDGDIARAIREGAQDTFNQAGQQVVERELGVRPTITIRPGYPVRIIVTRDLVLEPSGDAR</sequence>
<keyword evidence="4 7" id="KW-1133">Transmembrane helix</keyword>
<reference evidence="8 9" key="1">
    <citation type="submission" date="2023-05" db="EMBL/GenBank/DDBJ databases">
        <authorList>
            <person name="Guo Y."/>
        </authorList>
    </citation>
    <scope>NUCLEOTIDE SEQUENCE [LARGE SCALE GENOMIC DNA]</scope>
    <source>
        <strain evidence="8 9">GR2756</strain>
    </source>
</reference>
<dbReference type="RefSeq" id="WP_315727542.1">
    <property type="nucleotide sequence ID" value="NZ_JAVUPU010000009.1"/>
</dbReference>
<dbReference type="Proteomes" id="UP001259572">
    <property type="component" value="Unassembled WGS sequence"/>
</dbReference>
<evidence type="ECO:0000256" key="6">
    <source>
        <dbReference type="SAM" id="MobiDB-lite"/>
    </source>
</evidence>
<evidence type="ECO:0000256" key="2">
    <source>
        <dbReference type="ARBA" id="ARBA00010265"/>
    </source>
</evidence>
<feature type="compositionally biased region" description="Pro residues" evidence="6">
    <location>
        <begin position="125"/>
        <end position="140"/>
    </location>
</feature>
<comment type="subcellular location">
    <subcellularLocation>
        <location evidence="1">Membrane</location>
        <topology evidence="1">Single-pass membrane protein</topology>
    </subcellularLocation>
</comment>